<protein>
    <submittedName>
        <fullName evidence="4">Coilin</fullName>
    </submittedName>
</protein>
<reference evidence="3" key="1">
    <citation type="submission" date="2024-06" db="UniProtKB">
        <authorList>
            <consortium name="RefSeq"/>
        </authorList>
    </citation>
    <scope>NUCLEOTIDE SEQUENCE [LARGE SCALE GENOMIC DNA]</scope>
    <source>
        <strain evidence="3">MV2-25</strain>
    </source>
</reference>
<feature type="compositionally biased region" description="Polar residues" evidence="1">
    <location>
        <begin position="233"/>
        <end position="251"/>
    </location>
</feature>
<keyword evidence="3" id="KW-1185">Reference proteome</keyword>
<reference evidence="4" key="2">
    <citation type="submission" date="2025-08" db="UniProtKB">
        <authorList>
            <consortium name="RefSeq"/>
        </authorList>
    </citation>
    <scope>IDENTIFICATION</scope>
    <source>
        <strain evidence="4">MV-25-SWS-2005</strain>
        <tissue evidence="4">Whole body</tissue>
    </source>
</reference>
<dbReference type="Proteomes" id="UP000001819">
    <property type="component" value="Chromosome 3"/>
</dbReference>
<evidence type="ECO:0000256" key="1">
    <source>
        <dbReference type="SAM" id="MobiDB-lite"/>
    </source>
</evidence>
<accession>A0A6I8UUQ4</accession>
<feature type="domain" description="Coilin N-terminal" evidence="2">
    <location>
        <begin position="8"/>
        <end position="121"/>
    </location>
</feature>
<feature type="compositionally biased region" description="Polar residues" evidence="1">
    <location>
        <begin position="142"/>
        <end position="160"/>
    </location>
</feature>
<dbReference type="FunCoup" id="A0A6I8UUQ4">
    <property type="interactions" value="13"/>
</dbReference>
<dbReference type="Pfam" id="PF15862">
    <property type="entry name" value="Coilin_N"/>
    <property type="match status" value="1"/>
</dbReference>
<dbReference type="KEGG" id="dpo:4804342"/>
<feature type="compositionally biased region" description="Polar residues" evidence="1">
    <location>
        <begin position="321"/>
        <end position="334"/>
    </location>
</feature>
<sequence>MEAFTMKVNLTFFFSDERQNALILIDSTWQTIEDVQKHIQVLFNLKDIRLLTNSGYFLPPKESLRVLKDASGLKAFSFHEPPATSLEEGSKKTSKKRKKSFDETESLCCSPPWDQPKRSKQKNKSTLQPISLSAAADDKVNPSCNTSESDGPLSNSTLNQPKRFKQKNKSTSQSINLSAAADDKVKPSCNTSEAEEPLSSNNTLNQPKRFKQKKQSTLQPITLNAAADDKVNPSCNTSEAEEPLSNSTLNQPKRFKQKKQSTLQPIPLNAAADDKVNPSCNTSEDVEPLSNASLNQRKRFNKSTLQPISLNAAADDKAETNETTMPMPQYNSECDQSSSDDDDNRKAEVIRQDPPVHNSFMAEYQISSSSLQITSTLPRPSELQEPDLTAKENSTLLVPEPRPISFRCPLMELDSNKVRTYNISIKSKPAQDIPRKYQKKQTDSSEHIKLATPKTAKHESTTIAGAGATTEAVAPLVDVKTVPRRVCADAIDCDSEDDVMVLDDTSVDVDSDVEVSPQDVPSNDSQANDSSMVMFKNASPLKDLPKRGDTILFKLRKIKKSMGSGLTGVIAASCTYINRRTKAVSLQVISSPPGISPVLKQYCNSLDDSCEDIPCLMVNMIDLIEAKRVVPRS</sequence>
<dbReference type="AlphaFoldDB" id="A0A6I8UUQ4"/>
<dbReference type="InParanoid" id="A0A6I8UUQ4"/>
<feature type="region of interest" description="Disordered" evidence="1">
    <location>
        <begin position="82"/>
        <end position="345"/>
    </location>
</feature>
<proteinExistence type="predicted"/>
<name>A0A6I8UUQ4_DROPS</name>
<evidence type="ECO:0000259" key="2">
    <source>
        <dbReference type="Pfam" id="PF15862"/>
    </source>
</evidence>
<dbReference type="InterPro" id="IPR031722">
    <property type="entry name" value="Coilin_N"/>
</dbReference>
<dbReference type="RefSeq" id="XP_001360917.4">
    <property type="nucleotide sequence ID" value="XM_001360880.4"/>
</dbReference>
<gene>
    <name evidence="4" type="primary">coil</name>
</gene>
<evidence type="ECO:0000313" key="3">
    <source>
        <dbReference type="Proteomes" id="UP000001819"/>
    </source>
</evidence>
<feature type="compositionally biased region" description="Polar residues" evidence="1">
    <location>
        <begin position="188"/>
        <end position="206"/>
    </location>
</feature>
<evidence type="ECO:0000313" key="4">
    <source>
        <dbReference type="RefSeq" id="XP_001360917.4"/>
    </source>
</evidence>
<organism evidence="3 4">
    <name type="scientific">Drosophila pseudoobscura pseudoobscura</name>
    <name type="common">Fruit fly</name>
    <dbReference type="NCBI Taxonomy" id="46245"/>
    <lineage>
        <taxon>Eukaryota</taxon>
        <taxon>Metazoa</taxon>
        <taxon>Ecdysozoa</taxon>
        <taxon>Arthropoda</taxon>
        <taxon>Hexapoda</taxon>
        <taxon>Insecta</taxon>
        <taxon>Pterygota</taxon>
        <taxon>Neoptera</taxon>
        <taxon>Endopterygota</taxon>
        <taxon>Diptera</taxon>
        <taxon>Brachycera</taxon>
        <taxon>Muscomorpha</taxon>
        <taxon>Ephydroidea</taxon>
        <taxon>Drosophilidae</taxon>
        <taxon>Drosophila</taxon>
        <taxon>Sophophora</taxon>
    </lineage>
</organism>